<evidence type="ECO:0000313" key="13">
    <source>
        <dbReference type="EMBL" id="SHK23551.1"/>
    </source>
</evidence>
<dbReference type="AlphaFoldDB" id="A0A1M6QTH6"/>
<evidence type="ECO:0000256" key="7">
    <source>
        <dbReference type="ARBA" id="ARBA00023136"/>
    </source>
</evidence>
<comment type="catalytic activity">
    <reaction evidence="1 11">
        <text>[protein]-peptidylproline (omega=180) = [protein]-peptidylproline (omega=0)</text>
        <dbReference type="Rhea" id="RHEA:16237"/>
        <dbReference type="Rhea" id="RHEA-COMP:10747"/>
        <dbReference type="Rhea" id="RHEA-COMP:10748"/>
        <dbReference type="ChEBI" id="CHEBI:83833"/>
        <dbReference type="ChEBI" id="CHEBI:83834"/>
        <dbReference type="EC" id="5.2.1.8"/>
    </reaction>
</comment>
<evidence type="ECO:0000256" key="9">
    <source>
        <dbReference type="ARBA" id="ARBA00023235"/>
    </source>
</evidence>
<dbReference type="Gene3D" id="1.10.4030.10">
    <property type="entry name" value="Porin chaperone SurA, peptide-binding domain"/>
    <property type="match status" value="1"/>
</dbReference>
<evidence type="ECO:0000256" key="1">
    <source>
        <dbReference type="ARBA" id="ARBA00000971"/>
    </source>
</evidence>
<keyword evidence="8 11" id="KW-0564">Palmitate</keyword>
<dbReference type="PANTHER" id="PTHR47245:SF1">
    <property type="entry name" value="FOLDASE PROTEIN PRSA"/>
    <property type="match status" value="1"/>
</dbReference>
<evidence type="ECO:0000256" key="11">
    <source>
        <dbReference type="HAMAP-Rule" id="MF_01145"/>
    </source>
</evidence>
<dbReference type="GO" id="GO:0005886">
    <property type="term" value="C:plasma membrane"/>
    <property type="evidence" value="ECO:0007669"/>
    <property type="project" value="UniProtKB-SubCell"/>
</dbReference>
<dbReference type="Gene3D" id="3.10.50.40">
    <property type="match status" value="1"/>
</dbReference>
<protein>
    <recommendedName>
        <fullName evidence="11">Foldase protein PrsA</fullName>
        <ecNumber evidence="11">5.2.1.8</ecNumber>
    </recommendedName>
</protein>
<evidence type="ECO:0000313" key="14">
    <source>
        <dbReference type="Proteomes" id="UP000184082"/>
    </source>
</evidence>
<feature type="domain" description="PpiC" evidence="12">
    <location>
        <begin position="183"/>
        <end position="273"/>
    </location>
</feature>
<dbReference type="Proteomes" id="UP000184082">
    <property type="component" value="Unassembled WGS sequence"/>
</dbReference>
<dbReference type="InterPro" id="IPR023058">
    <property type="entry name" value="PPIase_PpiC_CS"/>
</dbReference>
<keyword evidence="7 11" id="KW-0472">Membrane</keyword>
<dbReference type="PROSITE" id="PS51257">
    <property type="entry name" value="PROKAR_LIPOPROTEIN"/>
    <property type="match status" value="1"/>
</dbReference>
<dbReference type="InterPro" id="IPR027304">
    <property type="entry name" value="Trigger_fact/SurA_dom_sf"/>
</dbReference>
<dbReference type="InterPro" id="IPR023059">
    <property type="entry name" value="Foldase_PrsA"/>
</dbReference>
<dbReference type="GO" id="GO:0006457">
    <property type="term" value="P:protein folding"/>
    <property type="evidence" value="ECO:0007669"/>
    <property type="project" value="UniProtKB-UniRule"/>
</dbReference>
<proteinExistence type="inferred from homology"/>
<keyword evidence="14" id="KW-1185">Reference proteome</keyword>
<dbReference type="GO" id="GO:0003755">
    <property type="term" value="F:peptidyl-prolyl cis-trans isomerase activity"/>
    <property type="evidence" value="ECO:0007669"/>
    <property type="project" value="UniProtKB-UniRule"/>
</dbReference>
<organism evidence="13 14">
    <name type="scientific">Caminicella sporogenes DSM 14501</name>
    <dbReference type="NCBI Taxonomy" id="1121266"/>
    <lineage>
        <taxon>Bacteria</taxon>
        <taxon>Bacillati</taxon>
        <taxon>Bacillota</taxon>
        <taxon>Clostridia</taxon>
        <taxon>Peptostreptococcales</taxon>
        <taxon>Caminicellaceae</taxon>
        <taxon>Caminicella</taxon>
    </lineage>
</organism>
<dbReference type="EC" id="5.2.1.8" evidence="11"/>
<evidence type="ECO:0000256" key="10">
    <source>
        <dbReference type="ARBA" id="ARBA00023288"/>
    </source>
</evidence>
<dbReference type="RefSeq" id="WP_094756803.1">
    <property type="nucleotide sequence ID" value="NZ_FRAJ01000012.1"/>
</dbReference>
<dbReference type="InterPro" id="IPR000297">
    <property type="entry name" value="PPIase_PpiC"/>
</dbReference>
<dbReference type="Pfam" id="PF13616">
    <property type="entry name" value="Rotamase_3"/>
    <property type="match status" value="1"/>
</dbReference>
<accession>A0A1M6QTH6</accession>
<comment type="subcellular location">
    <subcellularLocation>
        <location evidence="2 11">Cell membrane</location>
        <topology evidence="2 11">Lipid-anchor</topology>
    </subcellularLocation>
</comment>
<evidence type="ECO:0000259" key="12">
    <source>
        <dbReference type="PROSITE" id="PS50198"/>
    </source>
</evidence>
<dbReference type="PROSITE" id="PS01096">
    <property type="entry name" value="PPIC_PPIASE_1"/>
    <property type="match status" value="1"/>
</dbReference>
<evidence type="ECO:0000256" key="5">
    <source>
        <dbReference type="ARBA" id="ARBA00022729"/>
    </source>
</evidence>
<keyword evidence="4 11" id="KW-1003">Cell membrane</keyword>
<comment type="function">
    <text evidence="11">Plays a major role in protein secretion by helping the post-translocational extracellular folding of several secreted proteins.</text>
</comment>
<dbReference type="Pfam" id="PF13623">
    <property type="entry name" value="SurA_N_2"/>
    <property type="match status" value="1"/>
</dbReference>
<evidence type="ECO:0000256" key="6">
    <source>
        <dbReference type="ARBA" id="ARBA00023110"/>
    </source>
</evidence>
<comment type="similarity">
    <text evidence="3 11">Belongs to the PrsA family.</text>
</comment>
<dbReference type="PROSITE" id="PS50198">
    <property type="entry name" value="PPIC_PPIASE_2"/>
    <property type="match status" value="1"/>
</dbReference>
<dbReference type="STRING" id="1121266.SAMN02745883_01603"/>
<dbReference type="PANTHER" id="PTHR47245">
    <property type="entry name" value="PEPTIDYLPROLYL ISOMERASE"/>
    <property type="match status" value="1"/>
</dbReference>
<dbReference type="HAMAP" id="MF_01145">
    <property type="entry name" value="Foldase_PrsA"/>
    <property type="match status" value="1"/>
</dbReference>
<dbReference type="EMBL" id="FRAJ01000012">
    <property type="protein sequence ID" value="SHK23551.1"/>
    <property type="molecule type" value="Genomic_DNA"/>
</dbReference>
<reference evidence="13 14" key="1">
    <citation type="submission" date="2016-11" db="EMBL/GenBank/DDBJ databases">
        <authorList>
            <person name="Jaros S."/>
            <person name="Januszkiewicz K."/>
            <person name="Wedrychowicz H."/>
        </authorList>
    </citation>
    <scope>NUCLEOTIDE SEQUENCE [LARGE SCALE GENOMIC DNA]</scope>
    <source>
        <strain evidence="13 14">DSM 14501</strain>
    </source>
</reference>
<dbReference type="InterPro" id="IPR050245">
    <property type="entry name" value="PrsA_foldase"/>
</dbReference>
<name>A0A1M6QTH6_9FIRM</name>
<gene>
    <name evidence="11" type="primary">prsA</name>
    <name evidence="13" type="ORF">SAMN02745883_01603</name>
</gene>
<dbReference type="InterPro" id="IPR046357">
    <property type="entry name" value="PPIase_dom_sf"/>
</dbReference>
<dbReference type="SUPFAM" id="SSF54534">
    <property type="entry name" value="FKBP-like"/>
    <property type="match status" value="1"/>
</dbReference>
<keyword evidence="6 11" id="KW-0697">Rotamase</keyword>
<keyword evidence="9 11" id="KW-0413">Isomerase</keyword>
<dbReference type="SUPFAM" id="SSF109998">
    <property type="entry name" value="Triger factor/SurA peptide-binding domain-like"/>
    <property type="match status" value="1"/>
</dbReference>
<evidence type="ECO:0000256" key="3">
    <source>
        <dbReference type="ARBA" id="ARBA00006071"/>
    </source>
</evidence>
<sequence>MVQIKRKVLAITVVLILLATIFTGCNKESLKSSLDKNVVAKVNGVKITKEDFEKNFSIVEKSYSKWYGEDIWSQEIDGKTLLTIVKQQILDKLITEELILQEAKKMGIKIDSEKVEEKYKDFSKQLESNKELKKFYEEKNIDENFIKKQIKMELYLKEFRNKIFEQAGLNDEKKLQELIKNYPIKVRARHILVKDEKLAKDLLKRIKAGEDFAQLAKEYSEDPGSKEKGGDLGYFSRGVMVPEFEEAAFSLKKGEVSDLVKTRFGYHIIKTEEIKTIEDLIKDGLEKEQIEKEKKIAIDYIKESKYNEKIKELKENAKIEKFEKNIK</sequence>
<keyword evidence="5 11" id="KW-0732">Signal</keyword>
<evidence type="ECO:0000256" key="8">
    <source>
        <dbReference type="ARBA" id="ARBA00023139"/>
    </source>
</evidence>
<evidence type="ECO:0000256" key="4">
    <source>
        <dbReference type="ARBA" id="ARBA00022475"/>
    </source>
</evidence>
<evidence type="ECO:0000256" key="2">
    <source>
        <dbReference type="ARBA" id="ARBA00004193"/>
    </source>
</evidence>
<keyword evidence="10 11" id="KW-0449">Lipoprotein</keyword>